<dbReference type="InterPro" id="IPR045031">
    <property type="entry name" value="DHP_synth-like"/>
</dbReference>
<sequence>MATSIEPMPLDTPTIALSFPAATRSPIPLCTHSNPTAAPARHARTPRQSTTHSIYGQTRAHSGCGCRPINRKRTAYIALGSNLGDRVAEIERACRMMDERGIKVKRTSSLWETEPMYVKDQDLFMNGACEVETELEPLALLDALQAIEREMGRVKVIDKGPRNIDLDILLYGDEKVHNERLSVPHIGIPEREFVLRPLAELAPSKSIDPSKPWRLVQDYLNELPPAAPLSSVTPLRSSSSNLTPLVHTRKTQIMGILNLTPDSFSDGGLHDPANLTNVILDYVRKGASIIDIGGQSTAPGTEQVSSEEEAARVLPAIELIRSIPEARDMVISVDTYRASVASQAIDRGADIINDVSAGLLDPDMLPTVARLGKSICLMHMRGTPQTMSKLTSYPEGLIPTVASELLARVSAAEAAGIRRWRIILDPGIGFAKTEDQNLELLRSLEELRHWPGLQGLPWLVGSSRKRFVGRITGVEKPAERVWGTAATVAAAVQGGADVVRVHDVSEMGMVARMSDAIWRI</sequence>
<dbReference type="EMBL" id="CABFNP030001012">
    <property type="protein sequence ID" value="CAI6089977.1"/>
    <property type="molecule type" value="Genomic_DNA"/>
</dbReference>
<evidence type="ECO:0000256" key="25">
    <source>
        <dbReference type="SAM" id="MobiDB-lite"/>
    </source>
</evidence>
<dbReference type="EC" id="2.7.6.3" evidence="12"/>
<evidence type="ECO:0000259" key="26">
    <source>
        <dbReference type="PROSITE" id="PS50972"/>
    </source>
</evidence>
<dbReference type="SUPFAM" id="SSF51717">
    <property type="entry name" value="Dihydropteroate synthetase-like"/>
    <property type="match status" value="1"/>
</dbReference>
<dbReference type="NCBIfam" id="TIGR01496">
    <property type="entry name" value="DHPS"/>
    <property type="match status" value="1"/>
</dbReference>
<evidence type="ECO:0000256" key="17">
    <source>
        <dbReference type="ARBA" id="ARBA00022840"/>
    </source>
</evidence>
<name>A0AA35M3Q7_9HYPO</name>
<organism evidence="27 28">
    <name type="scientific">Clonostachys chloroleuca</name>
    <dbReference type="NCBI Taxonomy" id="1926264"/>
    <lineage>
        <taxon>Eukaryota</taxon>
        <taxon>Fungi</taxon>
        <taxon>Dikarya</taxon>
        <taxon>Ascomycota</taxon>
        <taxon>Pezizomycotina</taxon>
        <taxon>Sordariomycetes</taxon>
        <taxon>Hypocreomycetidae</taxon>
        <taxon>Hypocreales</taxon>
        <taxon>Bionectriaceae</taxon>
        <taxon>Clonostachys</taxon>
    </lineage>
</organism>
<dbReference type="EC" id="4.1.2.25" evidence="11"/>
<evidence type="ECO:0000256" key="11">
    <source>
        <dbReference type="ARBA" id="ARBA00013043"/>
    </source>
</evidence>
<comment type="catalytic activity">
    <reaction evidence="3">
        <text>7,8-dihydroneopterin = 6-hydroxymethyl-7,8-dihydropterin + glycolaldehyde</text>
        <dbReference type="Rhea" id="RHEA:10540"/>
        <dbReference type="ChEBI" id="CHEBI:17001"/>
        <dbReference type="ChEBI" id="CHEBI:17071"/>
        <dbReference type="ChEBI" id="CHEBI:44841"/>
        <dbReference type="EC" id="4.1.2.25"/>
    </reaction>
</comment>
<evidence type="ECO:0000256" key="1">
    <source>
        <dbReference type="ARBA" id="ARBA00000012"/>
    </source>
</evidence>
<dbReference type="GO" id="GO:0004156">
    <property type="term" value="F:dihydropteroate synthase activity"/>
    <property type="evidence" value="ECO:0007669"/>
    <property type="project" value="UniProtKB-EC"/>
</dbReference>
<feature type="region of interest" description="Disordered" evidence="25">
    <location>
        <begin position="32"/>
        <end position="61"/>
    </location>
</feature>
<comment type="similarity">
    <text evidence="22">In the central section; belongs to the HPPK family.</text>
</comment>
<evidence type="ECO:0000256" key="23">
    <source>
        <dbReference type="ARBA" id="ARBA00067568"/>
    </source>
</evidence>
<keyword evidence="19" id="KW-0289">Folate biosynthesis</keyword>
<dbReference type="GO" id="GO:0016301">
    <property type="term" value="F:kinase activity"/>
    <property type="evidence" value="ECO:0007669"/>
    <property type="project" value="UniProtKB-KW"/>
</dbReference>
<feature type="domain" description="Pterin-binding" evidence="26">
    <location>
        <begin position="251"/>
        <end position="512"/>
    </location>
</feature>
<comment type="pathway">
    <text evidence="6">Cofactor biosynthesis; tetrahydrofolate biosynthesis; 2-amino-4-hydroxy-6-hydroxymethyl-7,8-dihydropteridine diphosphate from 7,8-dihydroneopterin triphosphate: step 3/4.</text>
</comment>
<dbReference type="GO" id="GO:0003848">
    <property type="term" value="F:2-amino-4-hydroxy-6-hydroxymethyldihydropteridine diphosphokinase activity"/>
    <property type="evidence" value="ECO:0007669"/>
    <property type="project" value="UniProtKB-EC"/>
</dbReference>
<dbReference type="FunFam" id="3.20.20.20:FF:000006">
    <property type="entry name" value="Dihydropteroate synthase"/>
    <property type="match status" value="1"/>
</dbReference>
<evidence type="ECO:0000256" key="2">
    <source>
        <dbReference type="ARBA" id="ARBA00000198"/>
    </source>
</evidence>
<evidence type="ECO:0000256" key="7">
    <source>
        <dbReference type="ARBA" id="ARBA00005051"/>
    </source>
</evidence>
<evidence type="ECO:0000256" key="6">
    <source>
        <dbReference type="ARBA" id="ARBA00005013"/>
    </source>
</evidence>
<comment type="catalytic activity">
    <reaction evidence="2">
        <text>6-hydroxymethyl-7,8-dihydropterin + ATP = (7,8-dihydropterin-6-yl)methyl diphosphate + AMP + H(+)</text>
        <dbReference type="Rhea" id="RHEA:11412"/>
        <dbReference type="ChEBI" id="CHEBI:15378"/>
        <dbReference type="ChEBI" id="CHEBI:30616"/>
        <dbReference type="ChEBI" id="CHEBI:44841"/>
        <dbReference type="ChEBI" id="CHEBI:72950"/>
        <dbReference type="ChEBI" id="CHEBI:456215"/>
        <dbReference type="EC" id="2.7.6.3"/>
    </reaction>
</comment>
<protein>
    <recommendedName>
        <fullName evidence="23">Folic acid synthesis protein FOL1</fullName>
        <ecNumber evidence="10">2.5.1.15</ecNumber>
        <ecNumber evidence="12">2.7.6.3</ecNumber>
        <ecNumber evidence="11">4.1.2.25</ecNumber>
    </recommendedName>
    <alternativeName>
        <fullName evidence="24">Folic acid synthesis protein fol1</fullName>
    </alternativeName>
</protein>
<dbReference type="GO" id="GO:0004150">
    <property type="term" value="F:dihydroneopterin aldolase activity"/>
    <property type="evidence" value="ECO:0007669"/>
    <property type="project" value="UniProtKB-EC"/>
</dbReference>
<evidence type="ECO:0000256" key="21">
    <source>
        <dbReference type="ARBA" id="ARBA00058009"/>
    </source>
</evidence>
<dbReference type="GO" id="GO:0005524">
    <property type="term" value="F:ATP binding"/>
    <property type="evidence" value="ECO:0007669"/>
    <property type="project" value="UniProtKB-KW"/>
</dbReference>
<evidence type="ECO:0000256" key="24">
    <source>
        <dbReference type="ARBA" id="ARBA00068111"/>
    </source>
</evidence>
<dbReference type="PROSITE" id="PS00793">
    <property type="entry name" value="DHPS_2"/>
    <property type="match status" value="1"/>
</dbReference>
<dbReference type="Gene3D" id="3.20.20.20">
    <property type="entry name" value="Dihydropteroate synthase-like"/>
    <property type="match status" value="1"/>
</dbReference>
<evidence type="ECO:0000256" key="3">
    <source>
        <dbReference type="ARBA" id="ARBA00001353"/>
    </source>
</evidence>
<dbReference type="InterPro" id="IPR000550">
    <property type="entry name" value="Hppk"/>
</dbReference>
<comment type="similarity">
    <text evidence="8">In the N-terminal section; belongs to the DHNA family.</text>
</comment>
<keyword evidence="20" id="KW-0511">Multifunctional enzyme</keyword>
<evidence type="ECO:0000256" key="4">
    <source>
        <dbReference type="ARBA" id="ARBA00001946"/>
    </source>
</evidence>
<evidence type="ECO:0000256" key="14">
    <source>
        <dbReference type="ARBA" id="ARBA00022723"/>
    </source>
</evidence>
<dbReference type="EC" id="2.5.1.15" evidence="10"/>
<dbReference type="InterPro" id="IPR035907">
    <property type="entry name" value="Hppk_sf"/>
</dbReference>
<evidence type="ECO:0000256" key="10">
    <source>
        <dbReference type="ARBA" id="ARBA00012458"/>
    </source>
</evidence>
<evidence type="ECO:0000256" key="13">
    <source>
        <dbReference type="ARBA" id="ARBA00022679"/>
    </source>
</evidence>
<dbReference type="SUPFAM" id="SSF55083">
    <property type="entry name" value="6-hydroxymethyl-7,8-dihydropterin pyrophosphokinase, HPPK"/>
    <property type="match status" value="1"/>
</dbReference>
<dbReference type="GO" id="GO:0046872">
    <property type="term" value="F:metal ion binding"/>
    <property type="evidence" value="ECO:0007669"/>
    <property type="project" value="UniProtKB-KW"/>
</dbReference>
<dbReference type="Gene3D" id="3.30.70.560">
    <property type="entry name" value="7,8-Dihydro-6-hydroxymethylpterin-pyrophosphokinase HPPK"/>
    <property type="match status" value="1"/>
</dbReference>
<evidence type="ECO:0000313" key="27">
    <source>
        <dbReference type="EMBL" id="CAI6089977.1"/>
    </source>
</evidence>
<comment type="similarity">
    <text evidence="9">In the C-terminal section; belongs to the DHPS family.</text>
</comment>
<comment type="catalytic activity">
    <reaction evidence="1">
        <text>(7,8-dihydropterin-6-yl)methyl diphosphate + 4-aminobenzoate = 7,8-dihydropteroate + diphosphate</text>
        <dbReference type="Rhea" id="RHEA:19949"/>
        <dbReference type="ChEBI" id="CHEBI:17836"/>
        <dbReference type="ChEBI" id="CHEBI:17839"/>
        <dbReference type="ChEBI" id="CHEBI:33019"/>
        <dbReference type="ChEBI" id="CHEBI:72950"/>
        <dbReference type="EC" id="2.5.1.15"/>
    </reaction>
</comment>
<accession>A0AA35M3Q7</accession>
<keyword evidence="18" id="KW-0460">Magnesium</keyword>
<evidence type="ECO:0000256" key="19">
    <source>
        <dbReference type="ARBA" id="ARBA00022909"/>
    </source>
</evidence>
<dbReference type="NCBIfam" id="TIGR01498">
    <property type="entry name" value="folK"/>
    <property type="match status" value="1"/>
</dbReference>
<keyword evidence="15" id="KW-0547">Nucleotide-binding</keyword>
<comment type="pathway">
    <text evidence="5">Cofactor biosynthesis; tetrahydrofolate biosynthesis; 7,8-dihydrofolate from 2-amino-4-hydroxy-6-hydroxymethyl-7,8-dihydropteridine diphosphate and 4-aminobenzoate: step 1/2.</text>
</comment>
<dbReference type="GO" id="GO:0005740">
    <property type="term" value="C:mitochondrial envelope"/>
    <property type="evidence" value="ECO:0007669"/>
    <property type="project" value="TreeGrafter"/>
</dbReference>
<keyword evidence="14" id="KW-0479">Metal-binding</keyword>
<proteinExistence type="inferred from homology"/>
<dbReference type="InterPro" id="IPR000489">
    <property type="entry name" value="Pterin-binding_dom"/>
</dbReference>
<dbReference type="Pfam" id="PF00809">
    <property type="entry name" value="Pterin_bind"/>
    <property type="match status" value="1"/>
</dbReference>
<evidence type="ECO:0000256" key="5">
    <source>
        <dbReference type="ARBA" id="ARBA00004763"/>
    </source>
</evidence>
<keyword evidence="16" id="KW-0418">Kinase</keyword>
<keyword evidence="28" id="KW-1185">Reference proteome</keyword>
<evidence type="ECO:0000256" key="8">
    <source>
        <dbReference type="ARBA" id="ARBA00009640"/>
    </source>
</evidence>
<dbReference type="PANTHER" id="PTHR20941">
    <property type="entry name" value="FOLATE SYNTHESIS PROTEINS"/>
    <property type="match status" value="1"/>
</dbReference>
<dbReference type="GO" id="GO:0046654">
    <property type="term" value="P:tetrahydrofolate biosynthetic process"/>
    <property type="evidence" value="ECO:0007669"/>
    <property type="project" value="TreeGrafter"/>
</dbReference>
<reference evidence="27" key="1">
    <citation type="submission" date="2023-01" db="EMBL/GenBank/DDBJ databases">
        <authorList>
            <person name="Piombo E."/>
        </authorList>
    </citation>
    <scope>NUCLEOTIDE SEQUENCE</scope>
</reference>
<dbReference type="PROSITE" id="PS00792">
    <property type="entry name" value="DHPS_1"/>
    <property type="match status" value="1"/>
</dbReference>
<dbReference type="CDD" id="cd00739">
    <property type="entry name" value="DHPS"/>
    <property type="match status" value="1"/>
</dbReference>
<dbReference type="PANTHER" id="PTHR20941:SF1">
    <property type="entry name" value="FOLIC ACID SYNTHESIS PROTEIN FOL1"/>
    <property type="match status" value="1"/>
</dbReference>
<comment type="function">
    <text evidence="21">Catalyzes three sequential steps of tetrahydrofolate biosynthesis.</text>
</comment>
<dbReference type="AlphaFoldDB" id="A0AA35M3Q7"/>
<dbReference type="Proteomes" id="UP001160390">
    <property type="component" value="Unassembled WGS sequence"/>
</dbReference>
<dbReference type="Pfam" id="PF01288">
    <property type="entry name" value="HPPK"/>
    <property type="match status" value="1"/>
</dbReference>
<evidence type="ECO:0000256" key="22">
    <source>
        <dbReference type="ARBA" id="ARBA00061548"/>
    </source>
</evidence>
<evidence type="ECO:0000256" key="20">
    <source>
        <dbReference type="ARBA" id="ARBA00023268"/>
    </source>
</evidence>
<dbReference type="PROSITE" id="PS00794">
    <property type="entry name" value="HPPK"/>
    <property type="match status" value="1"/>
</dbReference>
<gene>
    <name evidence="27" type="ORF">CCHLO57077_00001588</name>
</gene>
<evidence type="ECO:0000256" key="9">
    <source>
        <dbReference type="ARBA" id="ARBA00009951"/>
    </source>
</evidence>
<comment type="pathway">
    <text evidence="7">Cofactor biosynthesis; tetrahydrofolate biosynthesis; 2-amino-4-hydroxy-6-hydroxymethyl-7,8-dihydropteridine diphosphate from 7,8-dihydroneopterin triphosphate: step 4/4.</text>
</comment>
<evidence type="ECO:0000256" key="16">
    <source>
        <dbReference type="ARBA" id="ARBA00022777"/>
    </source>
</evidence>
<keyword evidence="17" id="KW-0067">ATP-binding</keyword>
<comment type="cofactor">
    <cofactor evidence="4">
        <name>Mg(2+)</name>
        <dbReference type="ChEBI" id="CHEBI:18420"/>
    </cofactor>
</comment>
<evidence type="ECO:0000256" key="12">
    <source>
        <dbReference type="ARBA" id="ARBA00013253"/>
    </source>
</evidence>
<keyword evidence="13" id="KW-0808">Transferase</keyword>
<dbReference type="CDD" id="cd00483">
    <property type="entry name" value="HPPK"/>
    <property type="match status" value="1"/>
</dbReference>
<evidence type="ECO:0000256" key="18">
    <source>
        <dbReference type="ARBA" id="ARBA00022842"/>
    </source>
</evidence>
<feature type="compositionally biased region" description="Polar residues" evidence="25">
    <location>
        <begin position="48"/>
        <end position="60"/>
    </location>
</feature>
<comment type="caution">
    <text evidence="27">The sequence shown here is derived from an EMBL/GenBank/DDBJ whole genome shotgun (WGS) entry which is preliminary data.</text>
</comment>
<evidence type="ECO:0000256" key="15">
    <source>
        <dbReference type="ARBA" id="ARBA00022741"/>
    </source>
</evidence>
<dbReference type="GO" id="GO:0046656">
    <property type="term" value="P:folic acid biosynthetic process"/>
    <property type="evidence" value="ECO:0007669"/>
    <property type="project" value="UniProtKB-KW"/>
</dbReference>
<dbReference type="PROSITE" id="PS50972">
    <property type="entry name" value="PTERIN_BINDING"/>
    <property type="match status" value="1"/>
</dbReference>
<evidence type="ECO:0000313" key="28">
    <source>
        <dbReference type="Proteomes" id="UP001160390"/>
    </source>
</evidence>
<dbReference type="InterPro" id="IPR011005">
    <property type="entry name" value="Dihydropteroate_synth-like_sf"/>
</dbReference>
<dbReference type="InterPro" id="IPR006390">
    <property type="entry name" value="DHP_synth_dom"/>
</dbReference>